<dbReference type="InterPro" id="IPR045357">
    <property type="entry name" value="Aminopeptidase_N-like_N"/>
</dbReference>
<feature type="site" description="Transition state stabilizer" evidence="24">
    <location>
        <position position="499"/>
    </location>
</feature>
<keyword evidence="13 23" id="KW-0862">Zinc</keyword>
<evidence type="ECO:0000259" key="29">
    <source>
        <dbReference type="Pfam" id="PF17900"/>
    </source>
</evidence>
<reference evidence="30" key="2">
    <citation type="submission" date="2022-10" db="EMBL/GenBank/DDBJ databases">
        <authorList>
            <consortium name="ENA_rothamsted_submissions"/>
            <consortium name="culmorum"/>
            <person name="King R."/>
        </authorList>
    </citation>
    <scope>NUCLEOTIDE SEQUENCE</scope>
</reference>
<reference evidence="30" key="1">
    <citation type="submission" date="2022-01" db="EMBL/GenBank/DDBJ databases">
        <authorList>
            <person name="King R."/>
        </authorList>
    </citation>
    <scope>NUCLEOTIDE SEQUENCE</scope>
</reference>
<keyword evidence="17 25" id="KW-0482">Metalloprotease</keyword>
<keyword evidence="16 25" id="KW-1133">Transmembrane helix</keyword>
<dbReference type="Gene3D" id="2.60.40.1730">
    <property type="entry name" value="tricorn interacting facor f3 domain"/>
    <property type="match status" value="1"/>
</dbReference>
<evidence type="ECO:0000256" key="12">
    <source>
        <dbReference type="ARBA" id="ARBA00022801"/>
    </source>
</evidence>
<dbReference type="Pfam" id="PF01433">
    <property type="entry name" value="Peptidase_M1"/>
    <property type="match status" value="1"/>
</dbReference>
<dbReference type="PRINTS" id="PR00756">
    <property type="entry name" value="ALADIPTASE"/>
</dbReference>
<keyword evidence="14" id="KW-0106">Calcium</keyword>
<feature type="domain" description="Aminopeptidase N-like N-terminal" evidence="29">
    <location>
        <begin position="59"/>
        <end position="166"/>
    </location>
</feature>
<evidence type="ECO:0000256" key="22">
    <source>
        <dbReference type="PIRSR" id="PIRSR634016-1"/>
    </source>
</evidence>
<keyword evidence="18 25" id="KW-0472">Membrane</keyword>
<feature type="transmembrane region" description="Helical" evidence="25">
    <location>
        <begin position="12"/>
        <end position="32"/>
    </location>
</feature>
<feature type="binding site" evidence="23">
    <location>
        <position position="417"/>
    </location>
    <ligand>
        <name>Zn(2+)</name>
        <dbReference type="ChEBI" id="CHEBI:29105"/>
        <note>catalytic</note>
    </ligand>
</feature>
<evidence type="ECO:0000256" key="19">
    <source>
        <dbReference type="ARBA" id="ARBA00023157"/>
    </source>
</evidence>
<dbReference type="EMBL" id="OU896713">
    <property type="protein sequence ID" value="CAG9823832.1"/>
    <property type="molecule type" value="Genomic_DNA"/>
</dbReference>
<dbReference type="GO" id="GO:0042277">
    <property type="term" value="F:peptide binding"/>
    <property type="evidence" value="ECO:0007669"/>
    <property type="project" value="TreeGrafter"/>
</dbReference>
<dbReference type="InterPro" id="IPR027268">
    <property type="entry name" value="Peptidase_M4/M1_CTD_sf"/>
</dbReference>
<dbReference type="GO" id="GO:0008270">
    <property type="term" value="F:zinc ion binding"/>
    <property type="evidence" value="ECO:0007669"/>
    <property type="project" value="UniProtKB-UniRule"/>
</dbReference>
<keyword evidence="8" id="KW-0336">GPI-anchor</keyword>
<evidence type="ECO:0000256" key="18">
    <source>
        <dbReference type="ARBA" id="ARBA00023136"/>
    </source>
</evidence>
<keyword evidence="15" id="KW-0735">Signal-anchor</keyword>
<evidence type="ECO:0000256" key="23">
    <source>
        <dbReference type="PIRSR" id="PIRSR634016-3"/>
    </source>
</evidence>
<dbReference type="Pfam" id="PF11838">
    <property type="entry name" value="ERAP1_C"/>
    <property type="match status" value="1"/>
</dbReference>
<feature type="signal peptide" evidence="26">
    <location>
        <begin position="1"/>
        <end position="24"/>
    </location>
</feature>
<evidence type="ECO:0000259" key="27">
    <source>
        <dbReference type="Pfam" id="PF01433"/>
    </source>
</evidence>
<accession>A0A9N9SL45</accession>
<sequence length="976" mass="111067">MSLSGWLLQHKLLTFLIVATTALGISTTILGVDNTNLRRSTTKSPNTMSKYRLPRNVIPLVYDLYLYPNLTTGLFTGKVNVDVKILSETDSINLHSNSLTIDEVKIDSVIGGYTLNPTYELLTITKPDSSLFNVGNTRLQIDFRGDMKNRIVGLYTSSYKSANEDNRSMSLCNNDEKTRKKSNKTVACLVSCCLFLLIVCGCLITALVFVGKHILYNSPNVTTKSVDRNVFSEPQRSYKRLPRDTEPLLYNLTLLPDLPKGLYKGLVNITISVSSHRKDKTEDYDDTHQLISFEETVSMSTYLSCFIVSDFAHTENSFDNKGQIIPLKVYASPDNLNKTTYAGEVGKKVIEYYIDYFNIKYPLPKLDMVAIPDFVSGAMEHWGLVTYRETALLYTGTTHSSANKQRVATVVAHELAHSWFGNLVTMDWWNDLWLNEGFASYIEYKGTNAAEPTWGMLDQFLTGDLHSVLNLDATLSSHPIVQTVLTPDQITEIFDTISYNKGASILRMLESTVGEKNFQEGVKNYLDKYAYSNAVTKDFLTEIQSVVGNKLDVAQMMETFTVQMGYPILTATVSGNEYTFTQKRFLKDPNATFDESESTYKYKWTVPITYVTDLGKSQDLILFKYNDDKLKIKKPEEAKWIKFNHDQVGYYRVNYPSQQWDELNSNYHSLSVADRTHILEESFSVAEAGQLSYEIPLGLTKNLDKEMDYVPWSVASTKLLSILRYLTGSNSAQEEKFKDYVGKICTPAYKNFTWSENENDSHLRRLARIEVLNLACAADHENCLTEAQNQFNNWISTKGQLSQDLRGLVYNYGMKKANESVWNELLEIYKQESDANEKLKLMRGLASTENVTILTGLIDLAKDENVVRGQDYFTVLQYISINPLGTELVWQWVRNNWEYLVNRFTLNDRYLGSLIPAITGRFATEEKITEMKTFFEKYPEAGAGKASRAKALETVQNNIRWLSTYKETVENWISST</sequence>
<dbReference type="GO" id="GO:0098552">
    <property type="term" value="C:side of membrane"/>
    <property type="evidence" value="ECO:0007669"/>
    <property type="project" value="UniProtKB-KW"/>
</dbReference>
<feature type="binding site" evidence="23">
    <location>
        <position position="436"/>
    </location>
    <ligand>
        <name>Zn(2+)</name>
        <dbReference type="ChEBI" id="CHEBI:29105"/>
        <note>catalytic</note>
    </ligand>
</feature>
<dbReference type="Gene3D" id="1.10.390.10">
    <property type="entry name" value="Neutral Protease Domain 2"/>
    <property type="match status" value="1"/>
</dbReference>
<keyword evidence="26" id="KW-0732">Signal</keyword>
<evidence type="ECO:0000313" key="31">
    <source>
        <dbReference type="Proteomes" id="UP001153737"/>
    </source>
</evidence>
<keyword evidence="7" id="KW-1003">Cell membrane</keyword>
<comment type="similarity">
    <text evidence="4 25">Belongs to the peptidase M1 family.</text>
</comment>
<feature type="domain" description="ERAP1-like C-terminal" evidence="28">
    <location>
        <begin position="640"/>
        <end position="956"/>
    </location>
</feature>
<dbReference type="AlphaFoldDB" id="A0A9N9SL45"/>
<keyword evidence="31" id="KW-1185">Reference proteome</keyword>
<feature type="active site" description="Proton acceptor" evidence="22">
    <location>
        <position position="414"/>
    </location>
</feature>
<evidence type="ECO:0000256" key="1">
    <source>
        <dbReference type="ARBA" id="ARBA00001703"/>
    </source>
</evidence>
<comment type="subunit">
    <text evidence="5">Homodimer; disulfide-linked.</text>
</comment>
<feature type="domain" description="Peptidase M1 membrane alanine aminopeptidase" evidence="27">
    <location>
        <begin position="341"/>
        <end position="560"/>
    </location>
</feature>
<dbReference type="GO" id="GO:0006508">
    <property type="term" value="P:proteolysis"/>
    <property type="evidence" value="ECO:0007669"/>
    <property type="project" value="UniProtKB-KW"/>
</dbReference>
<keyword evidence="12 25" id="KW-0378">Hydrolase</keyword>
<name>A0A9N9SL45_PHACE</name>
<evidence type="ECO:0000256" key="3">
    <source>
        <dbReference type="ARBA" id="ARBA00004609"/>
    </source>
</evidence>
<feature type="transmembrane region" description="Helical" evidence="25">
    <location>
        <begin position="186"/>
        <end position="210"/>
    </location>
</feature>
<dbReference type="SUPFAM" id="SSF63737">
    <property type="entry name" value="Leukotriene A4 hydrolase N-terminal domain"/>
    <property type="match status" value="1"/>
</dbReference>
<evidence type="ECO:0000256" key="24">
    <source>
        <dbReference type="PIRSR" id="PIRSR634016-4"/>
    </source>
</evidence>
<evidence type="ECO:0000256" key="4">
    <source>
        <dbReference type="ARBA" id="ARBA00010136"/>
    </source>
</evidence>
<dbReference type="Proteomes" id="UP001153737">
    <property type="component" value="Chromosome 7"/>
</dbReference>
<evidence type="ECO:0000256" key="13">
    <source>
        <dbReference type="ARBA" id="ARBA00022833"/>
    </source>
</evidence>
<protein>
    <recommendedName>
        <fullName evidence="25">Aminopeptidase</fullName>
        <ecNumber evidence="25">3.4.11.-</ecNumber>
    </recommendedName>
</protein>
<evidence type="ECO:0000256" key="17">
    <source>
        <dbReference type="ARBA" id="ARBA00023049"/>
    </source>
</evidence>
<evidence type="ECO:0000259" key="28">
    <source>
        <dbReference type="Pfam" id="PF11838"/>
    </source>
</evidence>
<proteinExistence type="inferred from homology"/>
<dbReference type="GO" id="GO:0005737">
    <property type="term" value="C:cytoplasm"/>
    <property type="evidence" value="ECO:0007669"/>
    <property type="project" value="TreeGrafter"/>
</dbReference>
<evidence type="ECO:0000256" key="5">
    <source>
        <dbReference type="ARBA" id="ARBA00011748"/>
    </source>
</evidence>
<dbReference type="GO" id="GO:0004230">
    <property type="term" value="F:glutamyl aminopeptidase activity"/>
    <property type="evidence" value="ECO:0007669"/>
    <property type="project" value="UniProtKB-EC"/>
</dbReference>
<evidence type="ECO:0000256" key="8">
    <source>
        <dbReference type="ARBA" id="ARBA00022622"/>
    </source>
</evidence>
<keyword evidence="10 25" id="KW-0812">Transmembrane</keyword>
<dbReference type="FunFam" id="1.25.50.20:FF:000001">
    <property type="entry name" value="Aminopeptidase"/>
    <property type="match status" value="1"/>
</dbReference>
<evidence type="ECO:0000256" key="25">
    <source>
        <dbReference type="RuleBase" id="RU364040"/>
    </source>
</evidence>
<dbReference type="GO" id="GO:0005615">
    <property type="term" value="C:extracellular space"/>
    <property type="evidence" value="ECO:0007669"/>
    <property type="project" value="TreeGrafter"/>
</dbReference>
<evidence type="ECO:0000256" key="15">
    <source>
        <dbReference type="ARBA" id="ARBA00022968"/>
    </source>
</evidence>
<dbReference type="FunFam" id="1.10.390.10:FF:000016">
    <property type="entry name" value="Glutamyl aminopeptidase"/>
    <property type="match status" value="1"/>
</dbReference>
<keyword evidence="9 25" id="KW-0645">Protease</keyword>
<keyword evidence="20" id="KW-0325">Glycoprotein</keyword>
<evidence type="ECO:0000256" key="11">
    <source>
        <dbReference type="ARBA" id="ARBA00022723"/>
    </source>
</evidence>
<evidence type="ECO:0000256" key="7">
    <source>
        <dbReference type="ARBA" id="ARBA00022475"/>
    </source>
</evidence>
<dbReference type="InterPro" id="IPR014782">
    <property type="entry name" value="Peptidase_M1_dom"/>
</dbReference>
<dbReference type="InterPro" id="IPR024571">
    <property type="entry name" value="ERAP1-like_C_dom"/>
</dbReference>
<evidence type="ECO:0000256" key="14">
    <source>
        <dbReference type="ARBA" id="ARBA00022837"/>
    </source>
</evidence>
<dbReference type="SUPFAM" id="SSF55486">
    <property type="entry name" value="Metalloproteases ('zincins'), catalytic domain"/>
    <property type="match status" value="1"/>
</dbReference>
<comment type="subcellular location">
    <subcellularLocation>
        <location evidence="3">Cell membrane</location>
        <topology evidence="3">Lipid-anchor</topology>
        <topology evidence="3">GPI-anchor</topology>
    </subcellularLocation>
    <subcellularLocation>
        <location evidence="2">Cell membrane</location>
        <topology evidence="2">Single-pass type II membrane protein</topology>
    </subcellularLocation>
</comment>
<dbReference type="EC" id="3.4.11.-" evidence="25"/>
<dbReference type="InterPro" id="IPR050344">
    <property type="entry name" value="Peptidase_M1_aminopeptidases"/>
</dbReference>
<comment type="cofactor">
    <cofactor evidence="23 25">
        <name>Zn(2+)</name>
        <dbReference type="ChEBI" id="CHEBI:29105"/>
    </cofactor>
    <text evidence="23 25">Binds 1 zinc ion per subunit.</text>
</comment>
<keyword evidence="21" id="KW-0449">Lipoprotein</keyword>
<dbReference type="GO" id="GO:0070006">
    <property type="term" value="F:metalloaminopeptidase activity"/>
    <property type="evidence" value="ECO:0007669"/>
    <property type="project" value="TreeGrafter"/>
</dbReference>
<dbReference type="Gene3D" id="2.60.40.1910">
    <property type="match status" value="1"/>
</dbReference>
<evidence type="ECO:0000256" key="6">
    <source>
        <dbReference type="ARBA" id="ARBA00022438"/>
    </source>
</evidence>
<evidence type="ECO:0000256" key="2">
    <source>
        <dbReference type="ARBA" id="ARBA00004401"/>
    </source>
</evidence>
<evidence type="ECO:0000313" key="30">
    <source>
        <dbReference type="EMBL" id="CAG9823832.1"/>
    </source>
</evidence>
<feature type="chain" id="PRO_5040479437" description="Aminopeptidase" evidence="26">
    <location>
        <begin position="25"/>
        <end position="976"/>
    </location>
</feature>
<dbReference type="InterPro" id="IPR042097">
    <property type="entry name" value="Aminopeptidase_N-like_N_sf"/>
</dbReference>
<comment type="catalytic activity">
    <reaction evidence="1">
        <text>Release of N-terminal glutamate (and to a lesser extent aspartate) from a peptide.</text>
        <dbReference type="EC" id="3.4.11.7"/>
    </reaction>
</comment>
<evidence type="ECO:0000256" key="20">
    <source>
        <dbReference type="ARBA" id="ARBA00023180"/>
    </source>
</evidence>
<dbReference type="Gene3D" id="1.25.50.20">
    <property type="match status" value="1"/>
</dbReference>
<dbReference type="CDD" id="cd09601">
    <property type="entry name" value="M1_APN-Q_like"/>
    <property type="match status" value="1"/>
</dbReference>
<evidence type="ECO:0000256" key="16">
    <source>
        <dbReference type="ARBA" id="ARBA00022989"/>
    </source>
</evidence>
<dbReference type="InterPro" id="IPR034016">
    <property type="entry name" value="M1_APN-typ"/>
</dbReference>
<evidence type="ECO:0000256" key="9">
    <source>
        <dbReference type="ARBA" id="ARBA00022670"/>
    </source>
</evidence>
<evidence type="ECO:0000256" key="26">
    <source>
        <dbReference type="SAM" id="SignalP"/>
    </source>
</evidence>
<dbReference type="PANTHER" id="PTHR11533">
    <property type="entry name" value="PROTEASE M1 ZINC METALLOPROTEASE"/>
    <property type="match status" value="1"/>
</dbReference>
<evidence type="ECO:0000256" key="21">
    <source>
        <dbReference type="ARBA" id="ARBA00023288"/>
    </source>
</evidence>
<dbReference type="GO" id="GO:0043171">
    <property type="term" value="P:peptide catabolic process"/>
    <property type="evidence" value="ECO:0007669"/>
    <property type="project" value="TreeGrafter"/>
</dbReference>
<dbReference type="GO" id="GO:0005886">
    <property type="term" value="C:plasma membrane"/>
    <property type="evidence" value="ECO:0007669"/>
    <property type="project" value="UniProtKB-SubCell"/>
</dbReference>
<dbReference type="PANTHER" id="PTHR11533:SF276">
    <property type="entry name" value="GLUTAMYL AMINOPEPTIDASE"/>
    <property type="match status" value="1"/>
</dbReference>
<feature type="binding site" evidence="23">
    <location>
        <position position="413"/>
    </location>
    <ligand>
        <name>Zn(2+)</name>
        <dbReference type="ChEBI" id="CHEBI:29105"/>
        <note>catalytic</note>
    </ligand>
</feature>
<gene>
    <name evidence="30" type="ORF">PHAECO_LOCUS11277</name>
</gene>
<dbReference type="FunFam" id="2.60.40.1910:FF:000003">
    <property type="entry name" value="Aminopeptidase"/>
    <property type="match status" value="1"/>
</dbReference>
<organism evidence="30 31">
    <name type="scientific">Phaedon cochleariae</name>
    <name type="common">Mustard beetle</name>
    <dbReference type="NCBI Taxonomy" id="80249"/>
    <lineage>
        <taxon>Eukaryota</taxon>
        <taxon>Metazoa</taxon>
        <taxon>Ecdysozoa</taxon>
        <taxon>Arthropoda</taxon>
        <taxon>Hexapoda</taxon>
        <taxon>Insecta</taxon>
        <taxon>Pterygota</taxon>
        <taxon>Neoptera</taxon>
        <taxon>Endopterygota</taxon>
        <taxon>Coleoptera</taxon>
        <taxon>Polyphaga</taxon>
        <taxon>Cucujiformia</taxon>
        <taxon>Chrysomeloidea</taxon>
        <taxon>Chrysomelidae</taxon>
        <taxon>Chrysomelinae</taxon>
        <taxon>Chrysomelini</taxon>
        <taxon>Phaedon</taxon>
    </lineage>
</organism>
<comment type="caution">
    <text evidence="25">Lacks conserved residue(s) required for the propagation of feature annotation.</text>
</comment>
<dbReference type="InterPro" id="IPR001930">
    <property type="entry name" value="Peptidase_M1"/>
</dbReference>
<keyword evidence="6 25" id="KW-0031">Aminopeptidase</keyword>
<evidence type="ECO:0000256" key="10">
    <source>
        <dbReference type="ARBA" id="ARBA00022692"/>
    </source>
</evidence>
<dbReference type="Pfam" id="PF17900">
    <property type="entry name" value="Peptidase_M1_N"/>
    <property type="match status" value="1"/>
</dbReference>
<keyword evidence="11 23" id="KW-0479">Metal-binding</keyword>
<keyword evidence="19" id="KW-1015">Disulfide bond</keyword>